<proteinExistence type="predicted"/>
<dbReference type="PANTHER" id="PTHR13817:SF166">
    <property type="entry name" value="NEURONAL IGCAM-RELATED"/>
    <property type="match status" value="1"/>
</dbReference>
<sequence length="205" mass="22622">IYDATTEEETQVFVNPNINSHRIDGLEPDHDYRISITACNRMGDSLPWDSRSKQWVPFKKVPGNVTKVEVPHLLDDVLYTFRVRAHNEAGLSEPTATAEYFRPGRGPEELLPGSHKLPPAPPIGPLKVEASPAQQRLDQATEQAQQTMVLSWSKPTRTDDVTEPKDPHSAASATNGYAAKSTAFSGPESTMAECVDTSTRRADRL</sequence>
<feature type="region of interest" description="Disordered" evidence="2">
    <location>
        <begin position="94"/>
        <end position="205"/>
    </location>
</feature>
<gene>
    <name evidence="4" type="ORF">DILT_LOCUS19414</name>
</gene>
<organism evidence="4 5">
    <name type="scientific">Dibothriocephalus latus</name>
    <name type="common">Fish tapeworm</name>
    <name type="synonym">Diphyllobothrium latum</name>
    <dbReference type="NCBI Taxonomy" id="60516"/>
    <lineage>
        <taxon>Eukaryota</taxon>
        <taxon>Metazoa</taxon>
        <taxon>Spiralia</taxon>
        <taxon>Lophotrochozoa</taxon>
        <taxon>Platyhelminthes</taxon>
        <taxon>Cestoda</taxon>
        <taxon>Eucestoda</taxon>
        <taxon>Diphyllobothriidea</taxon>
        <taxon>Diphyllobothriidae</taxon>
        <taxon>Dibothriocephalus</taxon>
    </lineage>
</organism>
<dbReference type="CDD" id="cd00063">
    <property type="entry name" value="FN3"/>
    <property type="match status" value="2"/>
</dbReference>
<evidence type="ECO:0000313" key="4">
    <source>
        <dbReference type="EMBL" id="VDN44723.1"/>
    </source>
</evidence>
<dbReference type="OrthoDB" id="438268at2759"/>
<feature type="non-terminal residue" evidence="4">
    <location>
        <position position="1"/>
    </location>
</feature>
<dbReference type="EMBL" id="UYRU01112785">
    <property type="protein sequence ID" value="VDN44723.1"/>
    <property type="molecule type" value="Genomic_DNA"/>
</dbReference>
<keyword evidence="1" id="KW-0677">Repeat</keyword>
<dbReference type="InterPro" id="IPR036116">
    <property type="entry name" value="FN3_sf"/>
</dbReference>
<evidence type="ECO:0000313" key="5">
    <source>
        <dbReference type="Proteomes" id="UP000281553"/>
    </source>
</evidence>
<dbReference type="GO" id="GO:0045202">
    <property type="term" value="C:synapse"/>
    <property type="evidence" value="ECO:0007669"/>
    <property type="project" value="TreeGrafter"/>
</dbReference>
<dbReference type="AlphaFoldDB" id="A0A3P7P3D3"/>
<evidence type="ECO:0000256" key="2">
    <source>
        <dbReference type="SAM" id="MobiDB-lite"/>
    </source>
</evidence>
<dbReference type="GO" id="GO:0007416">
    <property type="term" value="P:synapse assembly"/>
    <property type="evidence" value="ECO:0007669"/>
    <property type="project" value="TreeGrafter"/>
</dbReference>
<evidence type="ECO:0000256" key="1">
    <source>
        <dbReference type="ARBA" id="ARBA00022737"/>
    </source>
</evidence>
<dbReference type="SUPFAM" id="SSF49265">
    <property type="entry name" value="Fibronectin type III"/>
    <property type="match status" value="1"/>
</dbReference>
<evidence type="ECO:0000259" key="3">
    <source>
        <dbReference type="PROSITE" id="PS50853"/>
    </source>
</evidence>
<dbReference type="Proteomes" id="UP000281553">
    <property type="component" value="Unassembled WGS sequence"/>
</dbReference>
<dbReference type="GO" id="GO:0007156">
    <property type="term" value="P:homophilic cell adhesion via plasma membrane adhesion molecules"/>
    <property type="evidence" value="ECO:0007669"/>
    <property type="project" value="TreeGrafter"/>
</dbReference>
<accession>A0A3P7P3D3</accession>
<dbReference type="PANTHER" id="PTHR13817">
    <property type="entry name" value="TITIN"/>
    <property type="match status" value="1"/>
</dbReference>
<feature type="compositionally biased region" description="Polar residues" evidence="2">
    <location>
        <begin position="132"/>
        <end position="155"/>
    </location>
</feature>
<dbReference type="InterPro" id="IPR013783">
    <property type="entry name" value="Ig-like_fold"/>
</dbReference>
<dbReference type="InterPro" id="IPR003961">
    <property type="entry name" value="FN3_dom"/>
</dbReference>
<feature type="domain" description="Fibronectin type-III" evidence="3">
    <location>
        <begin position="1"/>
        <end position="64"/>
    </location>
</feature>
<dbReference type="InterPro" id="IPR050964">
    <property type="entry name" value="Striated_Muscle_Regulatory"/>
</dbReference>
<name>A0A3P7P3D3_DIBLA</name>
<reference evidence="4 5" key="1">
    <citation type="submission" date="2018-11" db="EMBL/GenBank/DDBJ databases">
        <authorList>
            <consortium name="Pathogen Informatics"/>
        </authorList>
    </citation>
    <scope>NUCLEOTIDE SEQUENCE [LARGE SCALE GENOMIC DNA]</scope>
</reference>
<dbReference type="PROSITE" id="PS50853">
    <property type="entry name" value="FN3"/>
    <property type="match status" value="1"/>
</dbReference>
<keyword evidence="5" id="KW-1185">Reference proteome</keyword>
<protein>
    <recommendedName>
        <fullName evidence="3">Fibronectin type-III domain-containing protein</fullName>
    </recommendedName>
</protein>
<feature type="compositionally biased region" description="Basic and acidic residues" evidence="2">
    <location>
        <begin position="156"/>
        <end position="168"/>
    </location>
</feature>
<dbReference type="Gene3D" id="2.60.40.10">
    <property type="entry name" value="Immunoglobulins"/>
    <property type="match status" value="2"/>
</dbReference>